<organism evidence="5 6">
    <name type="scientific">Cysteiniphilum litorale</name>
    <dbReference type="NCBI Taxonomy" id="2056700"/>
    <lineage>
        <taxon>Bacteria</taxon>
        <taxon>Pseudomonadati</taxon>
        <taxon>Pseudomonadota</taxon>
        <taxon>Gammaproteobacteria</taxon>
        <taxon>Thiotrichales</taxon>
        <taxon>Fastidiosibacteraceae</taxon>
        <taxon>Cysteiniphilum</taxon>
    </lineage>
</organism>
<dbReference type="Proteomes" id="UP000636949">
    <property type="component" value="Unassembled WGS sequence"/>
</dbReference>
<dbReference type="Gene3D" id="3.90.950.10">
    <property type="match status" value="1"/>
</dbReference>
<dbReference type="EC" id="3.6.1.9" evidence="4"/>
<comment type="caution">
    <text evidence="5">The sequence shown here is derived from an EMBL/GenBank/DDBJ whole genome shotgun (WGS) entry which is preliminary data.</text>
</comment>
<proteinExistence type="inferred from homology"/>
<feature type="site" description="Important for substrate specificity" evidence="4">
    <location>
        <position position="151"/>
    </location>
</feature>
<dbReference type="Pfam" id="PF02545">
    <property type="entry name" value="Maf"/>
    <property type="match status" value="1"/>
</dbReference>
<comment type="subcellular location">
    <subcellularLocation>
        <location evidence="4">Cytoplasm</location>
    </subcellularLocation>
</comment>
<comment type="similarity">
    <text evidence="4">Belongs to the Maf family. YhdE subfamily.</text>
</comment>
<name>A0A8J2Z595_9GAMM</name>
<dbReference type="NCBIfam" id="TIGR00172">
    <property type="entry name" value="maf"/>
    <property type="match status" value="1"/>
</dbReference>
<comment type="catalytic activity">
    <reaction evidence="4">
        <text>UTP + H2O = UMP + diphosphate + H(+)</text>
        <dbReference type="Rhea" id="RHEA:29395"/>
        <dbReference type="ChEBI" id="CHEBI:15377"/>
        <dbReference type="ChEBI" id="CHEBI:15378"/>
        <dbReference type="ChEBI" id="CHEBI:33019"/>
        <dbReference type="ChEBI" id="CHEBI:46398"/>
        <dbReference type="ChEBI" id="CHEBI:57865"/>
        <dbReference type="EC" id="3.6.1.9"/>
    </reaction>
</comment>
<feature type="active site" description="Proton acceptor" evidence="4">
    <location>
        <position position="68"/>
    </location>
</feature>
<evidence type="ECO:0000313" key="6">
    <source>
        <dbReference type="Proteomes" id="UP000636949"/>
    </source>
</evidence>
<evidence type="ECO:0000256" key="4">
    <source>
        <dbReference type="HAMAP-Rule" id="MF_00528"/>
    </source>
</evidence>
<evidence type="ECO:0000313" key="5">
    <source>
        <dbReference type="EMBL" id="GGG01472.1"/>
    </source>
</evidence>
<dbReference type="GO" id="GO:0005737">
    <property type="term" value="C:cytoplasm"/>
    <property type="evidence" value="ECO:0007669"/>
    <property type="project" value="UniProtKB-SubCell"/>
</dbReference>
<comment type="caution">
    <text evidence="4">Lacks conserved residue(s) required for the propagation of feature annotation.</text>
</comment>
<dbReference type="InterPro" id="IPR003697">
    <property type="entry name" value="Maf-like"/>
</dbReference>
<protein>
    <recommendedName>
        <fullName evidence="4">dTTP/UTP pyrophosphatase</fullName>
        <shortName evidence="4">dTTPase/UTPase</shortName>
        <ecNumber evidence="4">3.6.1.9</ecNumber>
    </recommendedName>
    <alternativeName>
        <fullName evidence="4">Nucleoside triphosphate pyrophosphatase</fullName>
    </alternativeName>
    <alternativeName>
        <fullName evidence="4">Nucleotide pyrophosphatase</fullName>
        <shortName evidence="4">Nucleotide PPase</shortName>
    </alternativeName>
</protein>
<dbReference type="PIRSF" id="PIRSF006305">
    <property type="entry name" value="Maf"/>
    <property type="match status" value="1"/>
</dbReference>
<dbReference type="GO" id="GO:0047429">
    <property type="term" value="F:nucleoside triphosphate diphosphatase activity"/>
    <property type="evidence" value="ECO:0007669"/>
    <property type="project" value="UniProtKB-EC"/>
</dbReference>
<gene>
    <name evidence="5" type="ORF">GCM10010995_18680</name>
</gene>
<dbReference type="HAMAP" id="MF_00528">
    <property type="entry name" value="Maf"/>
    <property type="match status" value="1"/>
</dbReference>
<feature type="site" description="Important for substrate specificity" evidence="4">
    <location>
        <position position="10"/>
    </location>
</feature>
<comment type="catalytic activity">
    <reaction evidence="4">
        <text>dTTP + H2O = dTMP + diphosphate + H(+)</text>
        <dbReference type="Rhea" id="RHEA:28534"/>
        <dbReference type="ChEBI" id="CHEBI:15377"/>
        <dbReference type="ChEBI" id="CHEBI:15378"/>
        <dbReference type="ChEBI" id="CHEBI:33019"/>
        <dbReference type="ChEBI" id="CHEBI:37568"/>
        <dbReference type="ChEBI" id="CHEBI:63528"/>
        <dbReference type="EC" id="3.6.1.9"/>
    </reaction>
</comment>
<comment type="cofactor">
    <cofactor evidence="1 4">
        <name>a divalent metal cation</name>
        <dbReference type="ChEBI" id="CHEBI:60240"/>
    </cofactor>
</comment>
<dbReference type="AlphaFoldDB" id="A0A8J2Z595"/>
<dbReference type="RefSeq" id="WP_117003198.1">
    <property type="nucleotide sequence ID" value="NZ_BMJS01000022.1"/>
</dbReference>
<feature type="site" description="Important for substrate specificity" evidence="4">
    <location>
        <position position="69"/>
    </location>
</feature>
<dbReference type="InterPro" id="IPR029001">
    <property type="entry name" value="ITPase-like_fam"/>
</dbReference>
<keyword evidence="3 4" id="KW-0546">Nucleotide metabolism</keyword>
<accession>A0A8J2Z595</accession>
<dbReference type="GO" id="GO:0009117">
    <property type="term" value="P:nucleotide metabolic process"/>
    <property type="evidence" value="ECO:0007669"/>
    <property type="project" value="UniProtKB-KW"/>
</dbReference>
<comment type="function">
    <text evidence="4">Nucleoside triphosphate pyrophosphatase that hydrolyzes dTTP and UTP. May have a dual role in cell division arrest and in preventing the incorporation of modified nucleotides into cellular nucleic acids.</text>
</comment>
<keyword evidence="6" id="KW-1185">Reference proteome</keyword>
<evidence type="ECO:0000256" key="1">
    <source>
        <dbReference type="ARBA" id="ARBA00001968"/>
    </source>
</evidence>
<evidence type="ECO:0000256" key="3">
    <source>
        <dbReference type="ARBA" id="ARBA00023080"/>
    </source>
</evidence>
<dbReference type="PANTHER" id="PTHR43213">
    <property type="entry name" value="BIFUNCTIONAL DTTP/UTP PYROPHOSPHATASE/METHYLTRANSFERASE PROTEIN-RELATED"/>
    <property type="match status" value="1"/>
</dbReference>
<evidence type="ECO:0000256" key="2">
    <source>
        <dbReference type="ARBA" id="ARBA00022801"/>
    </source>
</evidence>
<keyword evidence="2 4" id="KW-0378">Hydrolase</keyword>
<reference evidence="5" key="1">
    <citation type="journal article" date="2014" name="Int. J. Syst. Evol. Microbiol.">
        <title>Complete genome sequence of Corynebacterium casei LMG S-19264T (=DSM 44701T), isolated from a smear-ripened cheese.</title>
        <authorList>
            <consortium name="US DOE Joint Genome Institute (JGI-PGF)"/>
            <person name="Walter F."/>
            <person name="Albersmeier A."/>
            <person name="Kalinowski J."/>
            <person name="Ruckert C."/>
        </authorList>
    </citation>
    <scope>NUCLEOTIDE SEQUENCE</scope>
    <source>
        <strain evidence="5">CGMCC 1.15758</strain>
    </source>
</reference>
<dbReference type="PANTHER" id="PTHR43213:SF5">
    <property type="entry name" value="BIFUNCTIONAL DTTP_UTP PYROPHOSPHATASE_METHYLTRANSFERASE PROTEIN-RELATED"/>
    <property type="match status" value="1"/>
</dbReference>
<sequence>MIYLASQSPRRAELLRRESIEFSKFSVDIDESSLANEKPLMYLERVVKAKLKAALSIRSLDILVLVADTIVVIDEEILQKPINFEVFCEYMHKLSGCWHQVITGFAVGDGESVCYEYRITDVLFASLTDEEIKDYWQTNEPCDKAGGYAIQGIGQRFVKEIKGDFDNVVGLPVKEVKKVLAKFTFPHSN</sequence>
<reference evidence="5" key="2">
    <citation type="submission" date="2020-09" db="EMBL/GenBank/DDBJ databases">
        <authorList>
            <person name="Sun Q."/>
            <person name="Zhou Y."/>
        </authorList>
    </citation>
    <scope>NUCLEOTIDE SEQUENCE</scope>
    <source>
        <strain evidence="5">CGMCC 1.15758</strain>
    </source>
</reference>
<dbReference type="CDD" id="cd00555">
    <property type="entry name" value="Maf"/>
    <property type="match status" value="1"/>
</dbReference>
<dbReference type="OrthoDB" id="9807767at2"/>
<dbReference type="SUPFAM" id="SSF52972">
    <property type="entry name" value="ITPase-like"/>
    <property type="match status" value="1"/>
</dbReference>
<dbReference type="EMBL" id="BMJS01000022">
    <property type="protein sequence ID" value="GGG01472.1"/>
    <property type="molecule type" value="Genomic_DNA"/>
</dbReference>
<keyword evidence="4" id="KW-0963">Cytoplasm</keyword>